<dbReference type="AlphaFoldDB" id="A0A6C0CD58"/>
<name>A0A6C0CD58_9ZZZZ</name>
<accession>A0A6C0CD58</accession>
<organism evidence="2">
    <name type="scientific">viral metagenome</name>
    <dbReference type="NCBI Taxonomy" id="1070528"/>
    <lineage>
        <taxon>unclassified sequences</taxon>
        <taxon>metagenomes</taxon>
        <taxon>organismal metagenomes</taxon>
    </lineage>
</organism>
<dbReference type="GO" id="GO:0008171">
    <property type="term" value="F:O-methyltransferase activity"/>
    <property type="evidence" value="ECO:0007669"/>
    <property type="project" value="TreeGrafter"/>
</dbReference>
<dbReference type="Gene3D" id="3.40.50.150">
    <property type="entry name" value="Vaccinia Virus protein VP39"/>
    <property type="match status" value="1"/>
</dbReference>
<feature type="domain" description="Methyltransferase FkbM" evidence="1">
    <location>
        <begin position="69"/>
        <end position="190"/>
    </location>
</feature>
<dbReference type="Pfam" id="PF05050">
    <property type="entry name" value="Methyltransf_21"/>
    <property type="match status" value="1"/>
</dbReference>
<reference evidence="2" key="1">
    <citation type="journal article" date="2020" name="Nature">
        <title>Giant virus diversity and host interactions through global metagenomics.</title>
        <authorList>
            <person name="Schulz F."/>
            <person name="Roux S."/>
            <person name="Paez-Espino D."/>
            <person name="Jungbluth S."/>
            <person name="Walsh D.A."/>
            <person name="Denef V.J."/>
            <person name="McMahon K.D."/>
            <person name="Konstantinidis K.T."/>
            <person name="Eloe-Fadrosh E.A."/>
            <person name="Kyrpides N.C."/>
            <person name="Woyke T."/>
        </authorList>
    </citation>
    <scope>NUCLEOTIDE SEQUENCE</scope>
    <source>
        <strain evidence="2">GVMAG-M-3300020565-3</strain>
    </source>
</reference>
<dbReference type="PANTHER" id="PTHR36973">
    <property type="entry name" value="SLL1456 PROTEIN-RELATED"/>
    <property type="match status" value="1"/>
</dbReference>
<dbReference type="InterPro" id="IPR029063">
    <property type="entry name" value="SAM-dependent_MTases_sf"/>
</dbReference>
<dbReference type="EMBL" id="MN739393">
    <property type="protein sequence ID" value="QHT02401.1"/>
    <property type="molecule type" value="Genomic_DNA"/>
</dbReference>
<protein>
    <recommendedName>
        <fullName evidence="1">Methyltransferase FkbM domain-containing protein</fullName>
    </recommendedName>
</protein>
<dbReference type="PANTHER" id="PTHR36973:SF4">
    <property type="entry name" value="NODULATION PROTEIN"/>
    <property type="match status" value="1"/>
</dbReference>
<dbReference type="InterPro" id="IPR053188">
    <property type="entry name" value="FkbM_Methyltransferase"/>
</dbReference>
<dbReference type="SUPFAM" id="SSF53335">
    <property type="entry name" value="S-adenosyl-L-methionine-dependent methyltransferases"/>
    <property type="match status" value="1"/>
</dbReference>
<evidence type="ECO:0000313" key="2">
    <source>
        <dbReference type="EMBL" id="QHT02401.1"/>
    </source>
</evidence>
<dbReference type="InterPro" id="IPR006342">
    <property type="entry name" value="FkbM_mtfrase"/>
</dbReference>
<sequence length="210" mass="23931">MIINLEEIQNILTSKKLNIKGCFHVGAHDCEELPIYNNFGIKTEDIVWVDALSFKVEQSIARGIPNVYHAVITDKDDEDVVFNVANNIQSSSILEFGTHATEHPQVVFVDKIHQKSITIDTFFKRNNLDASKYDFWNFDIQGAELLALKGATETIKHAKVLYLEVNSKELYKDCALINEIDEYLAPLGFKRVLTNMTIHKWGDALYILDV</sequence>
<proteinExistence type="predicted"/>
<evidence type="ECO:0000259" key="1">
    <source>
        <dbReference type="Pfam" id="PF05050"/>
    </source>
</evidence>